<reference evidence="1 2" key="1">
    <citation type="submission" date="2016-10" db="EMBL/GenBank/DDBJ databases">
        <authorList>
            <person name="de Groot N.N."/>
        </authorList>
    </citation>
    <scope>NUCLEOTIDE SEQUENCE [LARGE SCALE GENOMIC DNA]</scope>
    <source>
        <strain evidence="1 2">CGMCC 4.2026</strain>
    </source>
</reference>
<organism evidence="1 2">
    <name type="scientific">Actinacidiphila rubida</name>
    <dbReference type="NCBI Taxonomy" id="310780"/>
    <lineage>
        <taxon>Bacteria</taxon>
        <taxon>Bacillati</taxon>
        <taxon>Actinomycetota</taxon>
        <taxon>Actinomycetes</taxon>
        <taxon>Kitasatosporales</taxon>
        <taxon>Streptomycetaceae</taxon>
        <taxon>Actinacidiphila</taxon>
    </lineage>
</organism>
<keyword evidence="2" id="KW-1185">Reference proteome</keyword>
<gene>
    <name evidence="1" type="ORF">SAMN05216267_1001328</name>
</gene>
<sequence>MIEVSEVVELVLGRDVEERRRAAALLLVRYAGFHGDRRFSPWFPREQRVLGDVAQVARQVFAGHAPDARVADLKDVVQAGLEDSDPDGPPFAAEVFDHLVFADEVLAFLSCPENGEALARAYERAEELAEAHEEMGREGYEGEDGWKPAALGELEWAARTRDAQDALDNVALDRSAAFASLYADVIARCYTDEDAGGGLDS</sequence>
<evidence type="ECO:0000313" key="1">
    <source>
        <dbReference type="EMBL" id="SEN11409.1"/>
    </source>
</evidence>
<protein>
    <submittedName>
        <fullName evidence="1">Uncharacterized protein</fullName>
    </submittedName>
</protein>
<dbReference type="EMBL" id="FODD01000001">
    <property type="protein sequence ID" value="SEN11409.1"/>
    <property type="molecule type" value="Genomic_DNA"/>
</dbReference>
<proteinExistence type="predicted"/>
<name>A0A1H8DVS9_9ACTN</name>
<accession>A0A1H8DVS9</accession>
<dbReference type="Proteomes" id="UP000181951">
    <property type="component" value="Unassembled WGS sequence"/>
</dbReference>
<evidence type="ECO:0000313" key="2">
    <source>
        <dbReference type="Proteomes" id="UP000181951"/>
    </source>
</evidence>
<dbReference type="AlphaFoldDB" id="A0A1H8DVS9"/>